<keyword evidence="1" id="KW-0812">Transmembrane</keyword>
<sequence>MQTWFHDHPVISYLFIVACTIYIFNAVFRAGKLPILKEILVHVVLAIGCLVLLLLQLDKLPIIQCMAVAVAMMALLRMRQFYDKRKAYRNNKNGDSRQVNSADPQ</sequence>
<evidence type="ECO:0000256" key="1">
    <source>
        <dbReference type="SAM" id="Phobius"/>
    </source>
</evidence>
<dbReference type="KEGG" id="cchl:FPL14_03705"/>
<dbReference type="EMBL" id="CP041969">
    <property type="protein sequence ID" value="QMV40404.1"/>
    <property type="molecule type" value="Genomic_DNA"/>
</dbReference>
<protein>
    <recommendedName>
        <fullName evidence="4">YlaH-like protein</fullName>
    </recommendedName>
</protein>
<feature type="transmembrane region" description="Helical" evidence="1">
    <location>
        <begin position="35"/>
        <end position="55"/>
    </location>
</feature>
<organism evidence="2 3">
    <name type="scientific">Cohnella cholangitidis</name>
    <dbReference type="NCBI Taxonomy" id="2598458"/>
    <lineage>
        <taxon>Bacteria</taxon>
        <taxon>Bacillati</taxon>
        <taxon>Bacillota</taxon>
        <taxon>Bacilli</taxon>
        <taxon>Bacillales</taxon>
        <taxon>Paenibacillaceae</taxon>
        <taxon>Cohnella</taxon>
    </lineage>
</organism>
<feature type="transmembrane region" description="Helical" evidence="1">
    <location>
        <begin position="61"/>
        <end position="78"/>
    </location>
</feature>
<feature type="transmembrane region" description="Helical" evidence="1">
    <location>
        <begin position="12"/>
        <end position="28"/>
    </location>
</feature>
<dbReference type="InterPro" id="IPR025620">
    <property type="entry name" value="YlaH"/>
</dbReference>
<reference evidence="2 3" key="1">
    <citation type="submission" date="2019-07" db="EMBL/GenBank/DDBJ databases">
        <authorList>
            <person name="Kim J.K."/>
            <person name="Cheong H.-M."/>
            <person name="Choi Y."/>
            <person name="Hwang K.J."/>
            <person name="Lee S."/>
            <person name="Choi C."/>
        </authorList>
    </citation>
    <scope>NUCLEOTIDE SEQUENCE [LARGE SCALE GENOMIC DNA]</scope>
    <source>
        <strain evidence="2 3">KS 22</strain>
    </source>
</reference>
<dbReference type="Pfam" id="PF14036">
    <property type="entry name" value="YlaH"/>
    <property type="match status" value="1"/>
</dbReference>
<evidence type="ECO:0000313" key="3">
    <source>
        <dbReference type="Proteomes" id="UP000515679"/>
    </source>
</evidence>
<keyword evidence="1" id="KW-1133">Transmembrane helix</keyword>
<gene>
    <name evidence="2" type="ORF">FPL14_03705</name>
</gene>
<dbReference type="Proteomes" id="UP000515679">
    <property type="component" value="Chromosome"/>
</dbReference>
<accession>A0A7G5BTX0</accession>
<dbReference type="AlphaFoldDB" id="A0A7G5BTX0"/>
<evidence type="ECO:0000313" key="2">
    <source>
        <dbReference type="EMBL" id="QMV40404.1"/>
    </source>
</evidence>
<evidence type="ECO:0008006" key="4">
    <source>
        <dbReference type="Google" id="ProtNLM"/>
    </source>
</evidence>
<keyword evidence="3" id="KW-1185">Reference proteome</keyword>
<dbReference type="RefSeq" id="WP_182301759.1">
    <property type="nucleotide sequence ID" value="NZ_CP041969.1"/>
</dbReference>
<proteinExistence type="predicted"/>
<name>A0A7G5BTX0_9BACL</name>
<keyword evidence="1" id="KW-0472">Membrane</keyword>